<dbReference type="GO" id="GO:0004458">
    <property type="term" value="F:D-lactate dehydrogenase (cytochrome) activity"/>
    <property type="evidence" value="ECO:0007669"/>
    <property type="project" value="UniProtKB-EC"/>
</dbReference>
<comment type="similarity">
    <text evidence="2">Belongs to the FAD-binding oxidoreductase/transferase type 4 family.</text>
</comment>
<protein>
    <recommendedName>
        <fullName evidence="7">D-lactate dehydrogenase (cytochrome)</fullName>
        <ecNumber evidence="7">1.1.2.4</ecNumber>
    </recommendedName>
</protein>
<dbReference type="InterPro" id="IPR016164">
    <property type="entry name" value="FAD-linked_Oxase-like_C"/>
</dbReference>
<evidence type="ECO:0000256" key="3">
    <source>
        <dbReference type="ARBA" id="ARBA00022630"/>
    </source>
</evidence>
<dbReference type="InterPro" id="IPR016169">
    <property type="entry name" value="FAD-bd_PCMH_sub2"/>
</dbReference>
<dbReference type="GO" id="GO:1903457">
    <property type="term" value="P:lactate catabolic process"/>
    <property type="evidence" value="ECO:0007669"/>
    <property type="project" value="TreeGrafter"/>
</dbReference>
<accession>A0A2M8LFG7</accession>
<feature type="domain" description="FAD-binding PCMH-type" evidence="8">
    <location>
        <begin position="35"/>
        <end position="268"/>
    </location>
</feature>
<dbReference type="PANTHER" id="PTHR11748:SF111">
    <property type="entry name" value="D-LACTATE DEHYDROGENASE, MITOCHONDRIAL-RELATED"/>
    <property type="match status" value="1"/>
</dbReference>
<evidence type="ECO:0000256" key="4">
    <source>
        <dbReference type="ARBA" id="ARBA00022827"/>
    </source>
</evidence>
<proteinExistence type="inferred from homology"/>
<keyword evidence="4" id="KW-0274">FAD</keyword>
<keyword evidence="6" id="KW-0560">Oxidoreductase</keyword>
<organism evidence="9 10">
    <name type="scientific">Candidatus Uhrbacteria bacterium CG10_big_fil_rev_8_21_14_0_10_48_11</name>
    <dbReference type="NCBI Taxonomy" id="1975037"/>
    <lineage>
        <taxon>Bacteria</taxon>
        <taxon>Candidatus Uhriibacteriota</taxon>
    </lineage>
</organism>
<dbReference type="Proteomes" id="UP000231152">
    <property type="component" value="Unassembled WGS sequence"/>
</dbReference>
<dbReference type="InterPro" id="IPR004113">
    <property type="entry name" value="FAD-bd_oxidored_4_C"/>
</dbReference>
<dbReference type="InterPro" id="IPR016166">
    <property type="entry name" value="FAD-bd_PCMH"/>
</dbReference>
<evidence type="ECO:0000256" key="2">
    <source>
        <dbReference type="ARBA" id="ARBA00008000"/>
    </source>
</evidence>
<dbReference type="AlphaFoldDB" id="A0A2M8LFG7"/>
<evidence type="ECO:0000256" key="7">
    <source>
        <dbReference type="ARBA" id="ARBA00038897"/>
    </source>
</evidence>
<dbReference type="Pfam" id="PF02913">
    <property type="entry name" value="FAD-oxidase_C"/>
    <property type="match status" value="1"/>
</dbReference>
<dbReference type="Pfam" id="PF01565">
    <property type="entry name" value="FAD_binding_4"/>
    <property type="match status" value="1"/>
</dbReference>
<gene>
    <name evidence="9" type="ORF">COV04_01185</name>
</gene>
<dbReference type="PANTHER" id="PTHR11748">
    <property type="entry name" value="D-LACTATE DEHYDROGENASE"/>
    <property type="match status" value="1"/>
</dbReference>
<name>A0A2M8LFG7_9BACT</name>
<dbReference type="SUPFAM" id="SSF55103">
    <property type="entry name" value="FAD-linked oxidases, C-terminal domain"/>
    <property type="match status" value="1"/>
</dbReference>
<sequence>MNGKEIADGIRSCVEGEVRNDEATLIANSTDASLFSVRPAVVVAPKNEKEACSLVSYIAEVRTKGTACSLTARSAGTDMSGGPLTESIVVSFTEHFNAVGEVQGDSVEVAPGVYYRDFEKVTLAKGRLLPSYPASRDLCTVGGMVNNNSGGERSLVYGKTANFVEVLSVVLRDGKVHQFKKITLAELEEKKKETGLGGEIYKKMHELIRSNAALIKKAKPKVSKNSAGYALWDVLDEESGTFDLTRLLVGSQGTLGLTTSIRFRLVQPKAFRRMLVISLKNLDHLPDIIERVLRFHPETFESYDNHTFRVAMKFLPSILRRVLRGNLIIAGLHLIPAAWSIITGGLPALVLLVEFTDDDEAVASKQAKEAEAALADLPIRTRVTGSTAEANAFLTIRRESFDLLRKHVRGMRTAPFIDDFVVPPAVLHEFFPKLHTILESAKFVYTITGHVGDGNFHIIPLMPIHDPRLATLIPDIGGKVYDLVLAYGGSITGEHNDGLIRTPYLEQQFGKEVCALFRQTKEIFDPDTLFNPGKKVDGSLSYALSHLS</sequence>
<evidence type="ECO:0000256" key="5">
    <source>
        <dbReference type="ARBA" id="ARBA00022946"/>
    </source>
</evidence>
<dbReference type="SUPFAM" id="SSF56176">
    <property type="entry name" value="FAD-binding/transporter-associated domain-like"/>
    <property type="match status" value="1"/>
</dbReference>
<comment type="cofactor">
    <cofactor evidence="1">
        <name>FAD</name>
        <dbReference type="ChEBI" id="CHEBI:57692"/>
    </cofactor>
</comment>
<dbReference type="Gene3D" id="1.10.45.10">
    <property type="entry name" value="Vanillyl-alcohol Oxidase, Chain A, domain 4"/>
    <property type="match status" value="1"/>
</dbReference>
<evidence type="ECO:0000313" key="9">
    <source>
        <dbReference type="EMBL" id="PJE76126.1"/>
    </source>
</evidence>
<keyword evidence="3" id="KW-0285">Flavoprotein</keyword>
<dbReference type="InterPro" id="IPR016171">
    <property type="entry name" value="Vanillyl_alc_oxidase_C-sub2"/>
</dbReference>
<evidence type="ECO:0000256" key="1">
    <source>
        <dbReference type="ARBA" id="ARBA00001974"/>
    </source>
</evidence>
<evidence type="ECO:0000256" key="6">
    <source>
        <dbReference type="ARBA" id="ARBA00023002"/>
    </source>
</evidence>
<dbReference type="GO" id="GO:0008720">
    <property type="term" value="F:D-lactate dehydrogenase (NAD+) activity"/>
    <property type="evidence" value="ECO:0007669"/>
    <property type="project" value="TreeGrafter"/>
</dbReference>
<dbReference type="EC" id="1.1.2.4" evidence="7"/>
<dbReference type="Gene3D" id="3.30.70.2740">
    <property type="match status" value="1"/>
</dbReference>
<dbReference type="PROSITE" id="PS51387">
    <property type="entry name" value="FAD_PCMH"/>
    <property type="match status" value="1"/>
</dbReference>
<evidence type="ECO:0000313" key="10">
    <source>
        <dbReference type="Proteomes" id="UP000231152"/>
    </source>
</evidence>
<dbReference type="GO" id="GO:0071949">
    <property type="term" value="F:FAD binding"/>
    <property type="evidence" value="ECO:0007669"/>
    <property type="project" value="InterPro"/>
</dbReference>
<dbReference type="InterPro" id="IPR036318">
    <property type="entry name" value="FAD-bd_PCMH-like_sf"/>
</dbReference>
<dbReference type="Gene3D" id="3.30.465.10">
    <property type="match status" value="1"/>
</dbReference>
<dbReference type="InterPro" id="IPR006094">
    <property type="entry name" value="Oxid_FAD_bind_N"/>
</dbReference>
<reference evidence="9 10" key="1">
    <citation type="submission" date="2017-09" db="EMBL/GenBank/DDBJ databases">
        <title>Depth-based differentiation of microbial function through sediment-hosted aquifers and enrichment of novel symbionts in the deep terrestrial subsurface.</title>
        <authorList>
            <person name="Probst A.J."/>
            <person name="Ladd B."/>
            <person name="Jarett J.K."/>
            <person name="Geller-Mcgrath D.E."/>
            <person name="Sieber C.M."/>
            <person name="Emerson J.B."/>
            <person name="Anantharaman K."/>
            <person name="Thomas B.C."/>
            <person name="Malmstrom R."/>
            <person name="Stieglmeier M."/>
            <person name="Klingl A."/>
            <person name="Woyke T."/>
            <person name="Ryan C.M."/>
            <person name="Banfield J.F."/>
        </authorList>
    </citation>
    <scope>NUCLEOTIDE SEQUENCE [LARGE SCALE GENOMIC DNA]</scope>
    <source>
        <strain evidence="9">CG10_big_fil_rev_8_21_14_0_10_48_11</strain>
    </source>
</reference>
<dbReference type="EMBL" id="PFET01000005">
    <property type="protein sequence ID" value="PJE76126.1"/>
    <property type="molecule type" value="Genomic_DNA"/>
</dbReference>
<evidence type="ECO:0000259" key="8">
    <source>
        <dbReference type="PROSITE" id="PS51387"/>
    </source>
</evidence>
<keyword evidence="5" id="KW-0809">Transit peptide</keyword>
<comment type="caution">
    <text evidence="9">The sequence shown here is derived from an EMBL/GenBank/DDBJ whole genome shotgun (WGS) entry which is preliminary data.</text>
</comment>